<proteinExistence type="predicted"/>
<keyword evidence="2" id="KW-1185">Reference proteome</keyword>
<sequence length="416" mass="47300">MSETPQILTLPAELRLRIYEIALDKRIPYHVKTYLSISAVCWQIRAEVLPILLKDDRYLKSLSHLASWASRGSPELLKHVSSITLHVNIESLSSMKSYRTQFVTAQDFAQSHTPEWWEANYTQNFETHKPPKLQPLSFRTVAMSAIPKIISSRFPRKIAANTNPIASTWNALRAVGELRSIWILLKDQTDPECPKYDIEQQLVLDMVAAACPKMQAFTVFSNLLPLAYLRNFDDLRLLRFSGYSKATPDEILDILQSLKHLDSIIICRYPEYYDKDYGIATSGLSQYLSLTPAVLSKVSPLKRFEISHMTSRVPSEHITVPILKALRAHEKSLRSLSIHSDLPVDGEYLEELLSFILSSALLSLCLQLTIPKGLVFVINTTSVFPKSTRDRERKITDLGQFLAGRELVRVFVRASL</sequence>
<dbReference type="OrthoDB" id="4413570at2759"/>
<evidence type="ECO:0000313" key="1">
    <source>
        <dbReference type="EMBL" id="KAG0646342.1"/>
    </source>
</evidence>
<dbReference type="EMBL" id="VNKQ01000016">
    <property type="protein sequence ID" value="KAG0646342.1"/>
    <property type="molecule type" value="Genomic_DNA"/>
</dbReference>
<accession>A0A9P6VEF7</accession>
<organism evidence="1 2">
    <name type="scientific">Hyphodiscus hymeniophilus</name>
    <dbReference type="NCBI Taxonomy" id="353542"/>
    <lineage>
        <taxon>Eukaryota</taxon>
        <taxon>Fungi</taxon>
        <taxon>Dikarya</taxon>
        <taxon>Ascomycota</taxon>
        <taxon>Pezizomycotina</taxon>
        <taxon>Leotiomycetes</taxon>
        <taxon>Helotiales</taxon>
        <taxon>Hyphodiscaceae</taxon>
        <taxon>Hyphodiscus</taxon>
    </lineage>
</organism>
<dbReference type="AlphaFoldDB" id="A0A9P6VEF7"/>
<evidence type="ECO:0000313" key="2">
    <source>
        <dbReference type="Proteomes" id="UP000785200"/>
    </source>
</evidence>
<gene>
    <name evidence="1" type="ORF">D0Z07_8423</name>
</gene>
<comment type="caution">
    <text evidence="1">The sequence shown here is derived from an EMBL/GenBank/DDBJ whole genome shotgun (WGS) entry which is preliminary data.</text>
</comment>
<dbReference type="Proteomes" id="UP000785200">
    <property type="component" value="Unassembled WGS sequence"/>
</dbReference>
<protein>
    <submittedName>
        <fullName evidence="1">Uncharacterized protein</fullName>
    </submittedName>
</protein>
<reference evidence="1" key="1">
    <citation type="submission" date="2019-07" db="EMBL/GenBank/DDBJ databases">
        <title>Hyphodiscus hymeniophilus genome sequencing and assembly.</title>
        <authorList>
            <person name="Kramer G."/>
            <person name="Nodwell J."/>
        </authorList>
    </citation>
    <scope>NUCLEOTIDE SEQUENCE</scope>
    <source>
        <strain evidence="1">ATCC 34498</strain>
    </source>
</reference>
<name>A0A9P6VEF7_9HELO</name>